<dbReference type="GO" id="GO:0005576">
    <property type="term" value="C:extracellular region"/>
    <property type="evidence" value="ECO:0007669"/>
    <property type="project" value="UniProtKB-SubCell"/>
</dbReference>
<evidence type="ECO:0000259" key="5">
    <source>
        <dbReference type="SMART" id="SM00050"/>
    </source>
</evidence>
<accession>A0A6I9YE12</accession>
<gene>
    <name evidence="8" type="primary">LOC106549216</name>
</gene>
<organism evidence="7 8">
    <name type="scientific">Thamnophis sirtalis</name>
    <dbReference type="NCBI Taxonomy" id="35019"/>
    <lineage>
        <taxon>Eukaryota</taxon>
        <taxon>Metazoa</taxon>
        <taxon>Chordata</taxon>
        <taxon>Craniata</taxon>
        <taxon>Vertebrata</taxon>
        <taxon>Euteleostomi</taxon>
        <taxon>Lepidosauria</taxon>
        <taxon>Squamata</taxon>
        <taxon>Bifurcata</taxon>
        <taxon>Unidentata</taxon>
        <taxon>Episquamata</taxon>
        <taxon>Toxicofera</taxon>
        <taxon>Serpentes</taxon>
        <taxon>Colubroidea</taxon>
        <taxon>Colubridae</taxon>
        <taxon>Natricinae</taxon>
        <taxon>Thamnophis</taxon>
    </lineage>
</organism>
<name>A0A6I9YE12_9SAUR</name>
<comment type="subcellular location">
    <subcellularLocation>
        <location evidence="1">Secreted</location>
    </subcellularLocation>
</comment>
<dbReference type="GO" id="GO:0005886">
    <property type="term" value="C:plasma membrane"/>
    <property type="evidence" value="ECO:0007669"/>
    <property type="project" value="TreeGrafter"/>
</dbReference>
<dbReference type="PANTHER" id="PTHR11905:SF32">
    <property type="entry name" value="DISINTEGRIN AND METALLOPROTEINASE DOMAIN-CONTAINING PROTEIN 28"/>
    <property type="match status" value="1"/>
</dbReference>
<keyword evidence="3" id="KW-0800">Toxin</keyword>
<evidence type="ECO:0000256" key="3">
    <source>
        <dbReference type="ARBA" id="ARBA00022656"/>
    </source>
</evidence>
<evidence type="ECO:0000259" key="6">
    <source>
        <dbReference type="SMART" id="SM00608"/>
    </source>
</evidence>
<dbReference type="GO" id="GO:0090729">
    <property type="term" value="F:toxin activity"/>
    <property type="evidence" value="ECO:0007669"/>
    <property type="project" value="UniProtKB-KW"/>
</dbReference>
<dbReference type="SUPFAM" id="SSF57552">
    <property type="entry name" value="Blood coagulation inhibitor (disintegrin)"/>
    <property type="match status" value="1"/>
</dbReference>
<feature type="domain" description="ADAM cysteine-rich" evidence="6">
    <location>
        <begin position="47"/>
        <end position="163"/>
    </location>
</feature>
<keyword evidence="4" id="KW-1015">Disulfide bond</keyword>
<proteinExistence type="predicted"/>
<feature type="non-terminal residue" evidence="8">
    <location>
        <position position="1"/>
    </location>
</feature>
<keyword evidence="2" id="KW-0964">Secreted</keyword>
<dbReference type="Pfam" id="PF08516">
    <property type="entry name" value="ADAM_CR"/>
    <property type="match status" value="1"/>
</dbReference>
<evidence type="ECO:0000256" key="1">
    <source>
        <dbReference type="ARBA" id="ARBA00004613"/>
    </source>
</evidence>
<dbReference type="RefSeq" id="XP_013922279.1">
    <property type="nucleotide sequence ID" value="XM_014066804.1"/>
</dbReference>
<dbReference type="SMART" id="SM00608">
    <property type="entry name" value="ACR"/>
    <property type="match status" value="1"/>
</dbReference>
<dbReference type="OrthoDB" id="5951731at2759"/>
<evidence type="ECO:0000313" key="7">
    <source>
        <dbReference type="Proteomes" id="UP000504617"/>
    </source>
</evidence>
<dbReference type="SMART" id="SM00050">
    <property type="entry name" value="DISIN"/>
    <property type="match status" value="1"/>
</dbReference>
<dbReference type="KEGG" id="tsr:106549216"/>
<dbReference type="Gene3D" id="4.10.70.10">
    <property type="entry name" value="Disintegrin domain"/>
    <property type="match status" value="1"/>
</dbReference>
<evidence type="ECO:0000313" key="8">
    <source>
        <dbReference type="RefSeq" id="XP_013922279.1"/>
    </source>
</evidence>
<sequence>LKAGSIFHSQPQFKRARTVCRAARDDCDFPELCTGRSAECPTDRFQRNGQPCQNNLGYCYNGKCPTMTNQCIDVVGPDTTVSPDKCFESNMDAKDYRSCRMENGIHIPCEPQDIKCGRLYCSTVNTTFCVARYFADRPDDGMVEPGTKCGDRKVCSNGHCIDM</sequence>
<protein>
    <submittedName>
        <fullName evidence="8">Hemorrhagic metalloproteinase-disintegrin-like kaouthiagin</fullName>
    </submittedName>
</protein>
<dbReference type="GeneID" id="106549216"/>
<evidence type="ECO:0000256" key="2">
    <source>
        <dbReference type="ARBA" id="ARBA00022525"/>
    </source>
</evidence>
<dbReference type="InterPro" id="IPR036436">
    <property type="entry name" value="Disintegrin_dom_sf"/>
</dbReference>
<dbReference type="AlphaFoldDB" id="A0A6I9YE12"/>
<dbReference type="Pfam" id="PF00200">
    <property type="entry name" value="Disintegrin"/>
    <property type="match status" value="1"/>
</dbReference>
<reference evidence="8" key="1">
    <citation type="submission" date="2025-08" db="UniProtKB">
        <authorList>
            <consortium name="RefSeq"/>
        </authorList>
    </citation>
    <scope>IDENTIFICATION</scope>
    <source>
        <tissue evidence="8">Skeletal muscle</tissue>
    </source>
</reference>
<keyword evidence="7" id="KW-1185">Reference proteome</keyword>
<dbReference type="PANTHER" id="PTHR11905">
    <property type="entry name" value="ADAM A DISINTEGRIN AND METALLOPROTEASE DOMAIN"/>
    <property type="match status" value="1"/>
</dbReference>
<dbReference type="InterPro" id="IPR006586">
    <property type="entry name" value="ADAM_Cys-rich"/>
</dbReference>
<feature type="domain" description="Disintegrin" evidence="5">
    <location>
        <begin position="1"/>
        <end position="46"/>
    </location>
</feature>
<evidence type="ECO:0000256" key="4">
    <source>
        <dbReference type="ARBA" id="ARBA00023157"/>
    </source>
</evidence>
<dbReference type="InterPro" id="IPR001762">
    <property type="entry name" value="Disintegrin_dom"/>
</dbReference>
<dbReference type="Proteomes" id="UP000504617">
    <property type="component" value="Unplaced"/>
</dbReference>